<reference evidence="1 2" key="1">
    <citation type="journal article" date="2016" name="Nat. Commun.">
        <title>Thousands of microbial genomes shed light on interconnected biogeochemical processes in an aquifer system.</title>
        <authorList>
            <person name="Anantharaman K."/>
            <person name="Brown C.T."/>
            <person name="Hug L.A."/>
            <person name="Sharon I."/>
            <person name="Castelle C.J."/>
            <person name="Probst A.J."/>
            <person name="Thomas B.C."/>
            <person name="Singh A."/>
            <person name="Wilkins M.J."/>
            <person name="Karaoz U."/>
            <person name="Brodie E.L."/>
            <person name="Williams K.H."/>
            <person name="Hubbard S.S."/>
            <person name="Banfield J.F."/>
        </authorList>
    </citation>
    <scope>NUCLEOTIDE SEQUENCE [LARGE SCALE GENOMIC DNA]</scope>
</reference>
<organism evidence="1 2">
    <name type="scientific">Candidatus Brennerbacteria bacterium RIFOXYD1_FULL_41_16</name>
    <dbReference type="NCBI Taxonomy" id="1797529"/>
    <lineage>
        <taxon>Bacteria</taxon>
        <taxon>Candidatus Brenneribacteriota</taxon>
    </lineage>
</organism>
<name>A0A1G1XJ67_9BACT</name>
<protein>
    <submittedName>
        <fullName evidence="1">Uncharacterized protein</fullName>
    </submittedName>
</protein>
<proteinExistence type="predicted"/>
<dbReference type="AlphaFoldDB" id="A0A1G1XJ67"/>
<comment type="caution">
    <text evidence="1">The sequence shown here is derived from an EMBL/GenBank/DDBJ whole genome shotgun (WGS) entry which is preliminary data.</text>
</comment>
<evidence type="ECO:0000313" key="2">
    <source>
        <dbReference type="Proteomes" id="UP000178570"/>
    </source>
</evidence>
<gene>
    <name evidence="1" type="ORF">A2570_02715</name>
</gene>
<dbReference type="EMBL" id="MHHY01000009">
    <property type="protein sequence ID" value="OGY40175.1"/>
    <property type="molecule type" value="Genomic_DNA"/>
</dbReference>
<accession>A0A1G1XJ67</accession>
<dbReference type="Proteomes" id="UP000178570">
    <property type="component" value="Unassembled WGS sequence"/>
</dbReference>
<evidence type="ECO:0000313" key="1">
    <source>
        <dbReference type="EMBL" id="OGY40175.1"/>
    </source>
</evidence>
<dbReference type="STRING" id="1797529.A2570_02715"/>
<sequence>MIFRKMNTLRVFVFLIFVLLATNLITVMASGDSVKSPEENEVEIGDFMQRISEETYKYFSE</sequence>